<dbReference type="AlphaFoldDB" id="A0AB72ZA42"/>
<organism evidence="2 3">
    <name type="scientific">Listeria innocua ATCC 33091</name>
    <dbReference type="NCBI Taxonomy" id="1002366"/>
    <lineage>
        <taxon>Bacteria</taxon>
        <taxon>Bacillati</taxon>
        <taxon>Bacillota</taxon>
        <taxon>Bacilli</taxon>
        <taxon>Bacillales</taxon>
        <taxon>Listeriaceae</taxon>
        <taxon>Listeria</taxon>
    </lineage>
</organism>
<feature type="transmembrane region" description="Helical" evidence="1">
    <location>
        <begin position="34"/>
        <end position="52"/>
    </location>
</feature>
<keyword evidence="1" id="KW-1133">Transmembrane helix</keyword>
<feature type="transmembrane region" description="Helical" evidence="1">
    <location>
        <begin position="64"/>
        <end position="88"/>
    </location>
</feature>
<proteinExistence type="predicted"/>
<reference evidence="2 3" key="1">
    <citation type="submission" date="2011-08" db="EMBL/GenBank/DDBJ databases">
        <authorList>
            <person name="Weinstock G."/>
            <person name="Sodergren E."/>
            <person name="Clifton S."/>
            <person name="Fulton L."/>
            <person name="Fulton B."/>
            <person name="Courtney L."/>
            <person name="Fronick C."/>
            <person name="Harrison M."/>
            <person name="Strong C."/>
            <person name="Farmer C."/>
            <person name="Delahaunty K."/>
            <person name="Markovic C."/>
            <person name="Hall O."/>
            <person name="Minx P."/>
            <person name="Tomlinson C."/>
            <person name="Mitreva M."/>
            <person name="Hou S."/>
            <person name="Chen J."/>
            <person name="Wollam A."/>
            <person name="Pepin K.H."/>
            <person name="Johnson M."/>
            <person name="Bhonagiri V."/>
            <person name="Zhang X."/>
            <person name="Suruliraj S."/>
            <person name="Warren W."/>
            <person name="Chinwalla A."/>
            <person name="Mardis E.R."/>
            <person name="Wilson R.K."/>
        </authorList>
    </citation>
    <scope>NUCLEOTIDE SEQUENCE [LARGE SCALE GENOMIC DNA]</scope>
    <source>
        <strain evidence="2 3">ATCC 33091</strain>
    </source>
</reference>
<keyword evidence="3" id="KW-1185">Reference proteome</keyword>
<feature type="transmembrane region" description="Helical" evidence="1">
    <location>
        <begin position="6"/>
        <end position="27"/>
    </location>
</feature>
<comment type="caution">
    <text evidence="2">The sequence shown here is derived from an EMBL/GenBank/DDBJ whole genome shotgun (WGS) entry which is preliminary data.</text>
</comment>
<keyword evidence="1" id="KW-0472">Membrane</keyword>
<accession>A0AB72ZA42</accession>
<dbReference type="EMBL" id="AGCN01000030">
    <property type="protein sequence ID" value="EHN61662.1"/>
    <property type="molecule type" value="Genomic_DNA"/>
</dbReference>
<name>A0AB72ZA42_LISIO</name>
<sequence length="96" mass="10628">MKMEFMSMILTGIVLAAIISGLSFVVGKLSGLSWFWIAFCANSGFFIIFITVQNSFPDNAAVALSYLNLGIGVVLIALTLFQSSNWLFKKTMQRKH</sequence>
<keyword evidence="1" id="KW-0812">Transmembrane</keyword>
<evidence type="ECO:0000313" key="3">
    <source>
        <dbReference type="Proteomes" id="UP000003597"/>
    </source>
</evidence>
<gene>
    <name evidence="2" type="ORF">HMPREF0557_01326</name>
</gene>
<dbReference type="Proteomes" id="UP000003597">
    <property type="component" value="Unassembled WGS sequence"/>
</dbReference>
<evidence type="ECO:0000313" key="2">
    <source>
        <dbReference type="EMBL" id="EHN61662.1"/>
    </source>
</evidence>
<protein>
    <submittedName>
        <fullName evidence="2">Uncharacterized protein</fullName>
    </submittedName>
</protein>
<evidence type="ECO:0000256" key="1">
    <source>
        <dbReference type="SAM" id="Phobius"/>
    </source>
</evidence>